<sequence length="161" mass="16916">MTSFVNLADAGRVLAVRVIEKLDVTGPVIVLAAIPNGVPVAIPVAHALGSKAIALPITRTDDGPVVGKTPEVSGHVVVVIDDGVETGSVARAAAIALREAGPSRLILAVPVCSREAMANLAHLYDQIIAVDMPLGRRSLAWHYADFDTIDDDTAQRLLDRQ</sequence>
<name>A0A6J7LMY8_9ZZZZ</name>
<dbReference type="InterPro" id="IPR029057">
    <property type="entry name" value="PRTase-like"/>
</dbReference>
<dbReference type="Pfam" id="PF00156">
    <property type="entry name" value="Pribosyltran"/>
    <property type="match status" value="1"/>
</dbReference>
<proteinExistence type="predicted"/>
<dbReference type="EMBL" id="CAFBNE010000163">
    <property type="protein sequence ID" value="CAB4968885.1"/>
    <property type="molecule type" value="Genomic_DNA"/>
</dbReference>
<dbReference type="AlphaFoldDB" id="A0A6J7LMY8"/>
<dbReference type="CDD" id="cd06223">
    <property type="entry name" value="PRTases_typeI"/>
    <property type="match status" value="1"/>
</dbReference>
<gene>
    <name evidence="2" type="ORF">UFOPK3772_03154</name>
</gene>
<dbReference type="SUPFAM" id="SSF53271">
    <property type="entry name" value="PRTase-like"/>
    <property type="match status" value="1"/>
</dbReference>
<evidence type="ECO:0000313" key="2">
    <source>
        <dbReference type="EMBL" id="CAB4968885.1"/>
    </source>
</evidence>
<dbReference type="Gene3D" id="3.40.50.2020">
    <property type="match status" value="1"/>
</dbReference>
<dbReference type="InterPro" id="IPR000836">
    <property type="entry name" value="PRTase_dom"/>
</dbReference>
<feature type="domain" description="Phosphoribosyltransferase" evidence="1">
    <location>
        <begin position="9"/>
        <end position="111"/>
    </location>
</feature>
<accession>A0A6J7LMY8</accession>
<organism evidence="2">
    <name type="scientific">freshwater metagenome</name>
    <dbReference type="NCBI Taxonomy" id="449393"/>
    <lineage>
        <taxon>unclassified sequences</taxon>
        <taxon>metagenomes</taxon>
        <taxon>ecological metagenomes</taxon>
    </lineage>
</organism>
<reference evidence="2" key="1">
    <citation type="submission" date="2020-05" db="EMBL/GenBank/DDBJ databases">
        <authorList>
            <person name="Chiriac C."/>
            <person name="Salcher M."/>
            <person name="Ghai R."/>
            <person name="Kavagutti S V."/>
        </authorList>
    </citation>
    <scope>NUCLEOTIDE SEQUENCE</scope>
</reference>
<evidence type="ECO:0000259" key="1">
    <source>
        <dbReference type="Pfam" id="PF00156"/>
    </source>
</evidence>
<protein>
    <submittedName>
        <fullName evidence="2">Unannotated protein</fullName>
    </submittedName>
</protein>